<organism evidence="3 4">
    <name type="scientific">Dactylonectria macrodidyma</name>
    <dbReference type="NCBI Taxonomy" id="307937"/>
    <lineage>
        <taxon>Eukaryota</taxon>
        <taxon>Fungi</taxon>
        <taxon>Dikarya</taxon>
        <taxon>Ascomycota</taxon>
        <taxon>Pezizomycotina</taxon>
        <taxon>Sordariomycetes</taxon>
        <taxon>Hypocreomycetidae</taxon>
        <taxon>Hypocreales</taxon>
        <taxon>Nectriaceae</taxon>
        <taxon>Dactylonectria</taxon>
    </lineage>
</organism>
<dbReference type="OrthoDB" id="5331891at2759"/>
<comment type="caution">
    <text evidence="3">The sequence shown here is derived from an EMBL/GenBank/DDBJ whole genome shotgun (WGS) entry which is preliminary data.</text>
</comment>
<evidence type="ECO:0000313" key="3">
    <source>
        <dbReference type="EMBL" id="KAH7133946.1"/>
    </source>
</evidence>
<accession>A0A9P9ECC3</accession>
<proteinExistence type="predicted"/>
<gene>
    <name evidence="3" type="ORF">EDB81DRAFT_727453</name>
</gene>
<feature type="region of interest" description="Disordered" evidence="1">
    <location>
        <begin position="330"/>
        <end position="353"/>
    </location>
</feature>
<dbReference type="PANTHER" id="PTHR35186">
    <property type="entry name" value="ANK_REP_REGION DOMAIN-CONTAINING PROTEIN"/>
    <property type="match status" value="1"/>
</dbReference>
<keyword evidence="4" id="KW-1185">Reference proteome</keyword>
<dbReference type="InterPro" id="IPR056002">
    <property type="entry name" value="DUF7580"/>
</dbReference>
<dbReference type="EMBL" id="JAGMUV010000015">
    <property type="protein sequence ID" value="KAH7133946.1"/>
    <property type="molecule type" value="Genomic_DNA"/>
</dbReference>
<protein>
    <recommendedName>
        <fullName evidence="2">DUF7580 domain-containing protein</fullName>
    </recommendedName>
</protein>
<evidence type="ECO:0000313" key="4">
    <source>
        <dbReference type="Proteomes" id="UP000738349"/>
    </source>
</evidence>
<dbReference type="AlphaFoldDB" id="A0A9P9ECC3"/>
<evidence type="ECO:0000256" key="1">
    <source>
        <dbReference type="SAM" id="MobiDB-lite"/>
    </source>
</evidence>
<evidence type="ECO:0000259" key="2">
    <source>
        <dbReference type="Pfam" id="PF24476"/>
    </source>
</evidence>
<sequence>MAAEVIGISTGLLGLVPLAAKGYRIIHSAFRTARACTLELRGIEVDFGTQECRFLNECEHLLRLTGTGNQVVRDMVDNPNHPSWSDDDINRHLQRTLSRNYVACCSIVESMQDLQGEIESKLQCFEIVRNERAKDESLRATFRRLQETRKIVFDKSWYEEKIDILRTRIQDLKEIRMDLETFHKHSTSYCLSCPSHKPLPQRIEKLQNISEEAYQALATAFPCEDQSHTDHWTAICVDSDSREPGCLDVVLTYGTTGNSFKEENSLRFLLQARRVEELTTLPISEFMSPQQQDRTLDVTAHEQTEGAIKLAALSELVKLLQKGKRKAESLEMAVRQRPALPRSDTPSPEPACDAAATSRLEGLGINLCHVGNACQHLVRTCEYSAQEAQVEHTRYFRSSQLCRYAFYVSCRQHATYEQVGALWAEPKLSLQEFLDGEFRCNIVDQLKIALRLTLAVLQFHSTPWLDKEWRISDMLLVNEKSTDRQVFLRSNLPASRLQPNRDVSAMGGIGSNEETTNLVTLQDLVGINNYPLFSLGVALLEIGHKKSLANLRQESDSNDIVTARRVAKQNTGLGGKYDKMVEMCLRGTLASSVDLNEAELQRAVYNKVACPLEELIENLGAFMF</sequence>
<reference evidence="3" key="1">
    <citation type="journal article" date="2021" name="Nat. Commun.">
        <title>Genetic determinants of endophytism in the Arabidopsis root mycobiome.</title>
        <authorList>
            <person name="Mesny F."/>
            <person name="Miyauchi S."/>
            <person name="Thiergart T."/>
            <person name="Pickel B."/>
            <person name="Atanasova L."/>
            <person name="Karlsson M."/>
            <person name="Huettel B."/>
            <person name="Barry K.W."/>
            <person name="Haridas S."/>
            <person name="Chen C."/>
            <person name="Bauer D."/>
            <person name="Andreopoulos W."/>
            <person name="Pangilinan J."/>
            <person name="LaButti K."/>
            <person name="Riley R."/>
            <person name="Lipzen A."/>
            <person name="Clum A."/>
            <person name="Drula E."/>
            <person name="Henrissat B."/>
            <person name="Kohler A."/>
            <person name="Grigoriev I.V."/>
            <person name="Martin F.M."/>
            <person name="Hacquard S."/>
        </authorList>
    </citation>
    <scope>NUCLEOTIDE SEQUENCE</scope>
    <source>
        <strain evidence="3">MPI-CAGE-AT-0147</strain>
    </source>
</reference>
<feature type="domain" description="DUF7580" evidence="2">
    <location>
        <begin position="428"/>
        <end position="615"/>
    </location>
</feature>
<name>A0A9P9ECC3_9HYPO</name>
<dbReference type="Proteomes" id="UP000738349">
    <property type="component" value="Unassembled WGS sequence"/>
</dbReference>
<dbReference type="PANTHER" id="PTHR35186:SF4">
    <property type="entry name" value="PRION-INHIBITION AND PROPAGATION HELO DOMAIN-CONTAINING PROTEIN"/>
    <property type="match status" value="1"/>
</dbReference>
<dbReference type="Pfam" id="PF24476">
    <property type="entry name" value="DUF7580"/>
    <property type="match status" value="1"/>
</dbReference>